<evidence type="ECO:0000256" key="1">
    <source>
        <dbReference type="SAM" id="MobiDB-lite"/>
    </source>
</evidence>
<dbReference type="AlphaFoldDB" id="A0A5M3Z9I6"/>
<feature type="compositionally biased region" description="Basic and acidic residues" evidence="1">
    <location>
        <begin position="101"/>
        <end position="110"/>
    </location>
</feature>
<dbReference type="Proteomes" id="UP000452235">
    <property type="component" value="Unassembled WGS sequence"/>
</dbReference>
<gene>
    <name evidence="2" type="ORF">ATEIFO6365_0009045100</name>
</gene>
<protein>
    <submittedName>
        <fullName evidence="2">Uncharacterized protein</fullName>
    </submittedName>
</protein>
<feature type="compositionally biased region" description="Basic and acidic residues" evidence="1">
    <location>
        <begin position="57"/>
        <end position="75"/>
    </location>
</feature>
<reference evidence="2 3" key="1">
    <citation type="submission" date="2020-01" db="EMBL/GenBank/DDBJ databases">
        <title>Aspergillus terreus IFO 6365 whole genome shotgun sequence.</title>
        <authorList>
            <person name="Kanamasa S."/>
            <person name="Takahashi H."/>
        </authorList>
    </citation>
    <scope>NUCLEOTIDE SEQUENCE [LARGE SCALE GENOMIC DNA]</scope>
    <source>
        <strain evidence="2 3">IFO 6365</strain>
    </source>
</reference>
<dbReference type="EMBL" id="BLJY01000009">
    <property type="protein sequence ID" value="GFF19088.1"/>
    <property type="molecule type" value="Genomic_DNA"/>
</dbReference>
<accession>A0A5M3Z9I6</accession>
<dbReference type="OrthoDB" id="4509376at2759"/>
<evidence type="ECO:0000313" key="3">
    <source>
        <dbReference type="Proteomes" id="UP000452235"/>
    </source>
</evidence>
<proteinExistence type="predicted"/>
<feature type="compositionally biased region" description="Basic and acidic residues" evidence="1">
    <location>
        <begin position="171"/>
        <end position="198"/>
    </location>
</feature>
<evidence type="ECO:0000313" key="2">
    <source>
        <dbReference type="EMBL" id="GFF19088.1"/>
    </source>
</evidence>
<sequence length="205" mass="23040">MVHHHNQPSQPPKQAAYDSLQNPVTHSPYEQQHPSQPRRHGDPVPAVYRRTANSKPSSDEALAHLMVDRRREQREMQNSPDVDLEYGVEQQPNEGDIAYAVEHRSEEARKRAQAGAHAGPVGSAYGPGSPAYHPGGEEREYAANMDRKKKEHDRMLGERVGHSPPEPDGETVERELLRERKLEERKDLHIKDAVHEATGEPVVGS</sequence>
<organism evidence="2 3">
    <name type="scientific">Aspergillus terreus</name>
    <dbReference type="NCBI Taxonomy" id="33178"/>
    <lineage>
        <taxon>Eukaryota</taxon>
        <taxon>Fungi</taxon>
        <taxon>Dikarya</taxon>
        <taxon>Ascomycota</taxon>
        <taxon>Pezizomycotina</taxon>
        <taxon>Eurotiomycetes</taxon>
        <taxon>Eurotiomycetidae</taxon>
        <taxon>Eurotiales</taxon>
        <taxon>Aspergillaceae</taxon>
        <taxon>Aspergillus</taxon>
        <taxon>Aspergillus subgen. Circumdati</taxon>
    </lineage>
</organism>
<comment type="caution">
    <text evidence="2">The sequence shown here is derived from an EMBL/GenBank/DDBJ whole genome shotgun (WGS) entry which is preliminary data.</text>
</comment>
<dbReference type="VEuPathDB" id="FungiDB:ATEG_07827"/>
<keyword evidence="3" id="KW-1185">Reference proteome</keyword>
<name>A0A5M3Z9I6_ASPTE</name>
<feature type="compositionally biased region" description="Basic and acidic residues" evidence="1">
    <location>
        <begin position="135"/>
        <end position="161"/>
    </location>
</feature>
<feature type="compositionally biased region" description="Polar residues" evidence="1">
    <location>
        <begin position="19"/>
        <end position="35"/>
    </location>
</feature>
<feature type="region of interest" description="Disordered" evidence="1">
    <location>
        <begin position="1"/>
        <end position="205"/>
    </location>
</feature>